<dbReference type="SUPFAM" id="SSF51261">
    <property type="entry name" value="Duplicated hybrid motif"/>
    <property type="match status" value="1"/>
</dbReference>
<protein>
    <submittedName>
        <fullName evidence="10">Peptidoglycan DD-metalloendopeptidase family protein</fullName>
    </submittedName>
</protein>
<proteinExistence type="predicted"/>
<keyword evidence="8" id="KW-0472">Membrane</keyword>
<evidence type="ECO:0000259" key="9">
    <source>
        <dbReference type="Pfam" id="PF01551"/>
    </source>
</evidence>
<keyword evidence="2" id="KW-0645">Protease</keyword>
<evidence type="ECO:0000256" key="6">
    <source>
        <dbReference type="ARBA" id="ARBA00023049"/>
    </source>
</evidence>
<evidence type="ECO:0000256" key="5">
    <source>
        <dbReference type="ARBA" id="ARBA00022833"/>
    </source>
</evidence>
<dbReference type="GO" id="GO:0046872">
    <property type="term" value="F:metal ion binding"/>
    <property type="evidence" value="ECO:0007669"/>
    <property type="project" value="UniProtKB-KW"/>
</dbReference>
<dbReference type="InterPro" id="IPR050570">
    <property type="entry name" value="Cell_wall_metabolism_enzyme"/>
</dbReference>
<dbReference type="EMBL" id="VWXX01000007">
    <property type="protein sequence ID" value="KAA6185813.1"/>
    <property type="molecule type" value="Genomic_DNA"/>
</dbReference>
<accession>A0A5M8FLK2</accession>
<evidence type="ECO:0000256" key="4">
    <source>
        <dbReference type="ARBA" id="ARBA00022801"/>
    </source>
</evidence>
<feature type="transmembrane region" description="Helical" evidence="8">
    <location>
        <begin position="85"/>
        <end position="105"/>
    </location>
</feature>
<dbReference type="PANTHER" id="PTHR21666">
    <property type="entry name" value="PEPTIDASE-RELATED"/>
    <property type="match status" value="1"/>
</dbReference>
<name>A0A5M8FLK2_9GAMM</name>
<dbReference type="GO" id="GO:0006508">
    <property type="term" value="P:proteolysis"/>
    <property type="evidence" value="ECO:0007669"/>
    <property type="project" value="UniProtKB-KW"/>
</dbReference>
<keyword evidence="11" id="KW-1185">Reference proteome</keyword>
<dbReference type="InterPro" id="IPR016047">
    <property type="entry name" value="M23ase_b-sheet_dom"/>
</dbReference>
<evidence type="ECO:0000256" key="2">
    <source>
        <dbReference type="ARBA" id="ARBA00022670"/>
    </source>
</evidence>
<evidence type="ECO:0000313" key="10">
    <source>
        <dbReference type="EMBL" id="KAA6185813.1"/>
    </source>
</evidence>
<dbReference type="CDD" id="cd12797">
    <property type="entry name" value="M23_peptidase"/>
    <property type="match status" value="1"/>
</dbReference>
<keyword evidence="4" id="KW-0378">Hydrolase</keyword>
<keyword evidence="7" id="KW-0175">Coiled coil</keyword>
<keyword evidence="5" id="KW-0862">Zinc</keyword>
<reference evidence="10 11" key="1">
    <citation type="submission" date="2019-09" db="EMBL/GenBank/DDBJ databases">
        <title>Whole-genome sequence of the purple sulfur bacterium Thiohalocapsa marina DSM 19078.</title>
        <authorList>
            <person name="Kyndt J.A."/>
            <person name="Meyer T.E."/>
        </authorList>
    </citation>
    <scope>NUCLEOTIDE SEQUENCE [LARGE SCALE GENOMIC DNA]</scope>
    <source>
        <strain evidence="10 11">DSM 19078</strain>
    </source>
</reference>
<comment type="caution">
    <text evidence="10">The sequence shown here is derived from an EMBL/GenBank/DDBJ whole genome shotgun (WGS) entry which is preliminary data.</text>
</comment>
<keyword evidence="8" id="KW-0812">Transmembrane</keyword>
<dbReference type="AlphaFoldDB" id="A0A5M8FLK2"/>
<keyword evidence="8" id="KW-1133">Transmembrane helix</keyword>
<dbReference type="Gene3D" id="2.70.70.10">
    <property type="entry name" value="Glucose Permease (Domain IIA)"/>
    <property type="match status" value="1"/>
</dbReference>
<dbReference type="Proteomes" id="UP000322981">
    <property type="component" value="Unassembled WGS sequence"/>
</dbReference>
<dbReference type="InterPro" id="IPR011055">
    <property type="entry name" value="Dup_hybrid_motif"/>
</dbReference>
<evidence type="ECO:0000256" key="8">
    <source>
        <dbReference type="SAM" id="Phobius"/>
    </source>
</evidence>
<sequence length="440" mass="48318">MFDSVSTGHPNVGYRPVNVMPMGGLFQRTLPGSGFIKIFKMVSQMVGSHSRQENPREPIFRDHQITIRTGNLMRHVVLTRRQQQYAAAAVGALFLTLVILAISLLSSLDALSERDRHVRTLQGVVADAELRHRDALGAVLTTLAETRNRYESEADNVELLVGSLTSRVDRYLNLWQQKQLLAAQNAELSRQVDGLQGELADLRAYQAEMFAWLRSTIEEQAKRLTRNLEATGLDIDALLLQAAQADADMDGAGGPYLPVNSSEPRTEVPADVPGRTNAFQTVDAARRVLLLTSLAEHLPIGYPVQKRHRMSSGFGLRTDPFNGGRARHEGVDFAAPTGTPIHATGAGVVVFAGRRGGYGKVVEIAHKGKAETVYAHLHKILVKPGQEIKAGQKIGLMGNSGRSTGSHLHYETRINGRARNPMTFITVGRNVYQDIRQSEN</sequence>
<keyword evidence="6" id="KW-0482">Metalloprotease</keyword>
<keyword evidence="3" id="KW-0479">Metal-binding</keyword>
<dbReference type="Pfam" id="PF01551">
    <property type="entry name" value="Peptidase_M23"/>
    <property type="match status" value="1"/>
</dbReference>
<evidence type="ECO:0000256" key="7">
    <source>
        <dbReference type="SAM" id="Coils"/>
    </source>
</evidence>
<feature type="coiled-coil region" evidence="7">
    <location>
        <begin position="178"/>
        <end position="205"/>
    </location>
</feature>
<gene>
    <name evidence="10" type="ORF">F2Q65_07370</name>
</gene>
<organism evidence="10 11">
    <name type="scientific">Thiohalocapsa marina</name>
    <dbReference type="NCBI Taxonomy" id="424902"/>
    <lineage>
        <taxon>Bacteria</taxon>
        <taxon>Pseudomonadati</taxon>
        <taxon>Pseudomonadota</taxon>
        <taxon>Gammaproteobacteria</taxon>
        <taxon>Chromatiales</taxon>
        <taxon>Chromatiaceae</taxon>
        <taxon>Thiohalocapsa</taxon>
    </lineage>
</organism>
<dbReference type="PANTHER" id="PTHR21666:SF288">
    <property type="entry name" value="CELL DIVISION PROTEIN YTFB"/>
    <property type="match status" value="1"/>
</dbReference>
<feature type="domain" description="M23ase beta-sheet core" evidence="9">
    <location>
        <begin position="327"/>
        <end position="421"/>
    </location>
</feature>
<evidence type="ECO:0000256" key="1">
    <source>
        <dbReference type="ARBA" id="ARBA00001947"/>
    </source>
</evidence>
<evidence type="ECO:0000313" key="11">
    <source>
        <dbReference type="Proteomes" id="UP000322981"/>
    </source>
</evidence>
<dbReference type="FunFam" id="2.70.70.10:FF:000006">
    <property type="entry name" value="M23 family peptidase"/>
    <property type="match status" value="1"/>
</dbReference>
<dbReference type="GO" id="GO:0004222">
    <property type="term" value="F:metalloendopeptidase activity"/>
    <property type="evidence" value="ECO:0007669"/>
    <property type="project" value="TreeGrafter"/>
</dbReference>
<dbReference type="OrthoDB" id="9805070at2"/>
<comment type="cofactor">
    <cofactor evidence="1">
        <name>Zn(2+)</name>
        <dbReference type="ChEBI" id="CHEBI:29105"/>
    </cofactor>
</comment>
<evidence type="ECO:0000256" key="3">
    <source>
        <dbReference type="ARBA" id="ARBA00022723"/>
    </source>
</evidence>